<sequence length="309" mass="34154">MECGEWNEHREVVFREARSRLRDDEENVECGDDEHLGCASIKIYISSLLSPQRPETVDTSFGTHTLHLVVHRLIIHRLVRCSLSQLLTSPLELSLRGSTIMAHPPPPPKSPNPTSSVSVSALRSSRIVQFGTWAYRGPCFNELREITSLDASSYGYSHIGSLRKMFLRSFTVDVSGLDKTSIIKHLRERTSAPIKEVKSALVNCNWDIGAEAMFADLGHFSARSIQSVTELQDGSTLFITVAKYLSPSRHDIDQVGITPDVQCTTDMLTSTRGLSSKDNKGTSSSLEADSCIMVAEHELEMQESKGSAS</sequence>
<name>A0AAP0L2T3_9MAGN</name>
<dbReference type="GO" id="GO:0004175">
    <property type="term" value="F:endopeptidase activity"/>
    <property type="evidence" value="ECO:0007669"/>
    <property type="project" value="TreeGrafter"/>
</dbReference>
<dbReference type="Pfam" id="PF03572">
    <property type="entry name" value="Peptidase_S41"/>
    <property type="match status" value="1"/>
</dbReference>
<dbReference type="Gene3D" id="1.10.8.10">
    <property type="entry name" value="DNA helicase RuvA subunit, C-terminal domain"/>
    <property type="match status" value="1"/>
</dbReference>
<dbReference type="Gene3D" id="3.30.750.44">
    <property type="match status" value="1"/>
</dbReference>
<dbReference type="InterPro" id="IPR029045">
    <property type="entry name" value="ClpP/crotonase-like_dom_sf"/>
</dbReference>
<feature type="region of interest" description="Disordered" evidence="1">
    <location>
        <begin position="98"/>
        <end position="117"/>
    </location>
</feature>
<protein>
    <recommendedName>
        <fullName evidence="2">Tail specific protease domain-containing protein</fullName>
    </recommendedName>
</protein>
<gene>
    <name evidence="3" type="ORF">Syun_004258</name>
</gene>
<dbReference type="InterPro" id="IPR005151">
    <property type="entry name" value="Tail-specific_protease"/>
</dbReference>
<dbReference type="AlphaFoldDB" id="A0AAP0L2T3"/>
<keyword evidence="4" id="KW-1185">Reference proteome</keyword>
<comment type="caution">
    <text evidence="3">The sequence shown here is derived from an EMBL/GenBank/DDBJ whole genome shotgun (WGS) entry which is preliminary data.</text>
</comment>
<evidence type="ECO:0000313" key="4">
    <source>
        <dbReference type="Proteomes" id="UP001420932"/>
    </source>
</evidence>
<evidence type="ECO:0000256" key="1">
    <source>
        <dbReference type="SAM" id="MobiDB-lite"/>
    </source>
</evidence>
<dbReference type="SUPFAM" id="SSF52096">
    <property type="entry name" value="ClpP/crotonase"/>
    <property type="match status" value="1"/>
</dbReference>
<accession>A0AAP0L2T3</accession>
<dbReference type="PANTHER" id="PTHR32060">
    <property type="entry name" value="TAIL-SPECIFIC PROTEASE"/>
    <property type="match status" value="1"/>
</dbReference>
<dbReference type="GO" id="GO:0008236">
    <property type="term" value="F:serine-type peptidase activity"/>
    <property type="evidence" value="ECO:0007669"/>
    <property type="project" value="InterPro"/>
</dbReference>
<dbReference type="EMBL" id="JBBNAF010000002">
    <property type="protein sequence ID" value="KAK9163356.1"/>
    <property type="molecule type" value="Genomic_DNA"/>
</dbReference>
<organism evidence="3 4">
    <name type="scientific">Stephania yunnanensis</name>
    <dbReference type="NCBI Taxonomy" id="152371"/>
    <lineage>
        <taxon>Eukaryota</taxon>
        <taxon>Viridiplantae</taxon>
        <taxon>Streptophyta</taxon>
        <taxon>Embryophyta</taxon>
        <taxon>Tracheophyta</taxon>
        <taxon>Spermatophyta</taxon>
        <taxon>Magnoliopsida</taxon>
        <taxon>Ranunculales</taxon>
        <taxon>Menispermaceae</taxon>
        <taxon>Menispermoideae</taxon>
        <taxon>Cissampelideae</taxon>
        <taxon>Stephania</taxon>
    </lineage>
</organism>
<evidence type="ECO:0000259" key="2">
    <source>
        <dbReference type="Pfam" id="PF03572"/>
    </source>
</evidence>
<dbReference type="Proteomes" id="UP001420932">
    <property type="component" value="Unassembled WGS sequence"/>
</dbReference>
<reference evidence="3 4" key="1">
    <citation type="submission" date="2024-01" db="EMBL/GenBank/DDBJ databases">
        <title>Genome assemblies of Stephania.</title>
        <authorList>
            <person name="Yang L."/>
        </authorList>
    </citation>
    <scope>NUCLEOTIDE SEQUENCE [LARGE SCALE GENOMIC DNA]</scope>
    <source>
        <strain evidence="3">YNDBR</strain>
        <tissue evidence="3">Leaf</tissue>
    </source>
</reference>
<dbReference type="Gene3D" id="3.90.226.10">
    <property type="entry name" value="2-enoyl-CoA Hydratase, Chain A, domain 1"/>
    <property type="match status" value="1"/>
</dbReference>
<evidence type="ECO:0000313" key="3">
    <source>
        <dbReference type="EMBL" id="KAK9163356.1"/>
    </source>
</evidence>
<dbReference type="PANTHER" id="PTHR32060:SF22">
    <property type="entry name" value="CARBOXYL-TERMINAL-PROCESSING PEPTIDASE 3, CHLOROPLASTIC"/>
    <property type="match status" value="1"/>
</dbReference>
<dbReference type="GO" id="GO:0006508">
    <property type="term" value="P:proteolysis"/>
    <property type="evidence" value="ECO:0007669"/>
    <property type="project" value="InterPro"/>
</dbReference>
<feature type="domain" description="Tail specific protease" evidence="2">
    <location>
        <begin position="220"/>
        <end position="262"/>
    </location>
</feature>
<proteinExistence type="predicted"/>